<gene>
    <name evidence="3" type="ORF">ARMOST_09565</name>
</gene>
<dbReference type="STRING" id="47428.A0A284RBV7"/>
<protein>
    <recommendedName>
        <fullName evidence="2">JmjC domain-containing protein</fullName>
    </recommendedName>
</protein>
<reference evidence="4" key="1">
    <citation type="journal article" date="2017" name="Nat. Ecol. Evol.">
        <title>Genome expansion and lineage-specific genetic innovations in the forest pathogenic fungi Armillaria.</title>
        <authorList>
            <person name="Sipos G."/>
            <person name="Prasanna A.N."/>
            <person name="Walter M.C."/>
            <person name="O'Connor E."/>
            <person name="Balint B."/>
            <person name="Krizsan K."/>
            <person name="Kiss B."/>
            <person name="Hess J."/>
            <person name="Varga T."/>
            <person name="Slot J."/>
            <person name="Riley R."/>
            <person name="Boka B."/>
            <person name="Rigling D."/>
            <person name="Barry K."/>
            <person name="Lee J."/>
            <person name="Mihaltcheva S."/>
            <person name="LaButti K."/>
            <person name="Lipzen A."/>
            <person name="Waldron R."/>
            <person name="Moloney N.M."/>
            <person name="Sperisen C."/>
            <person name="Kredics L."/>
            <person name="Vagvoelgyi C."/>
            <person name="Patrignani A."/>
            <person name="Fitzpatrick D."/>
            <person name="Nagy I."/>
            <person name="Doyle S."/>
            <person name="Anderson J.B."/>
            <person name="Grigoriev I.V."/>
            <person name="Gueldener U."/>
            <person name="Muensterkoetter M."/>
            <person name="Nagy L.G."/>
        </authorList>
    </citation>
    <scope>NUCLEOTIDE SEQUENCE [LARGE SCALE GENOMIC DNA]</scope>
    <source>
        <strain evidence="4">C18/9</strain>
    </source>
</reference>
<dbReference type="SUPFAM" id="SSF51197">
    <property type="entry name" value="Clavaminate synthase-like"/>
    <property type="match status" value="1"/>
</dbReference>
<accession>A0A284RBV7</accession>
<dbReference type="Gene3D" id="2.60.120.650">
    <property type="entry name" value="Cupin"/>
    <property type="match status" value="1"/>
</dbReference>
<dbReference type="Proteomes" id="UP000219338">
    <property type="component" value="Unassembled WGS sequence"/>
</dbReference>
<dbReference type="AlphaFoldDB" id="A0A284RBV7"/>
<evidence type="ECO:0000313" key="4">
    <source>
        <dbReference type="Proteomes" id="UP000219338"/>
    </source>
</evidence>
<dbReference type="OrthoDB" id="3270451at2759"/>
<evidence type="ECO:0000256" key="1">
    <source>
        <dbReference type="SAM" id="MobiDB-lite"/>
    </source>
</evidence>
<proteinExistence type="predicted"/>
<feature type="domain" description="JmjC" evidence="2">
    <location>
        <begin position="227"/>
        <end position="376"/>
    </location>
</feature>
<evidence type="ECO:0000259" key="2">
    <source>
        <dbReference type="PROSITE" id="PS51184"/>
    </source>
</evidence>
<name>A0A284RBV7_ARMOS</name>
<organism evidence="3 4">
    <name type="scientific">Armillaria ostoyae</name>
    <name type="common">Armillaria root rot fungus</name>
    <dbReference type="NCBI Taxonomy" id="47428"/>
    <lineage>
        <taxon>Eukaryota</taxon>
        <taxon>Fungi</taxon>
        <taxon>Dikarya</taxon>
        <taxon>Basidiomycota</taxon>
        <taxon>Agaricomycotina</taxon>
        <taxon>Agaricomycetes</taxon>
        <taxon>Agaricomycetidae</taxon>
        <taxon>Agaricales</taxon>
        <taxon>Marasmiineae</taxon>
        <taxon>Physalacriaceae</taxon>
        <taxon>Armillaria</taxon>
    </lineage>
</organism>
<keyword evidence="4" id="KW-1185">Reference proteome</keyword>
<dbReference type="PROSITE" id="PS51184">
    <property type="entry name" value="JMJC"/>
    <property type="match status" value="1"/>
</dbReference>
<evidence type="ECO:0000313" key="3">
    <source>
        <dbReference type="EMBL" id="SJL06229.1"/>
    </source>
</evidence>
<feature type="region of interest" description="Disordered" evidence="1">
    <location>
        <begin position="155"/>
        <end position="181"/>
    </location>
</feature>
<dbReference type="InterPro" id="IPR003347">
    <property type="entry name" value="JmjC_dom"/>
</dbReference>
<sequence>METGSYHELLLNAGPVEFAKVRPSEPEPTAPVPRPIAVSRAPKAPVGETRRHKESLCWSAWSAKQNKIVKYEVQVSEVAHDLESGILQSILAAVQIIQLHNPTHMELSNCSHLLRDRSVLVTHNEPFPKLDFSLESMASLVDVDVPHQIQDQVARDTYEVADSEGNLSENSSTDSDTDSEDGDAIHLIEAPLSRMVIEADKGPRGRILNAIALPMPHTTYAVPGYQDVASHAWAWIQTKDLPEELVSSDYPASTLSWGLVSHAGMTSFPHIDANGAGTAVHVLGGRKHWFVMRRKDRDGGRDVTMYDLVEHYRASQALDPDVWDVEVVVLEPGSQFFMRPNCLHYVISDRHSIAYGQHFYSAHCIRETVVGWVHTRLLGGLITNEEHRDMRRLLVRLMCVWSRRICEGKRIATRDGFLDVVAVGNLLIFGHALALRGDTDNLEVKMGVAVYCALMKWMDSTLVLEDLTGLSCQFTAARYVLREAARRFGKALLAYRDAIRHSKETFKQAFMDAFRENLELDVREGMGEGEEERLDLLWAPDFAVLHWKHVPMDAEVAFGREMLPASQEDREDWGKDIHVDYNPDEVFESKESVTVTTRALNREDWRAAQKRKLVQMLGPAPKKRRVPQEEA</sequence>
<dbReference type="EMBL" id="FUEG01000006">
    <property type="protein sequence ID" value="SJL06229.1"/>
    <property type="molecule type" value="Genomic_DNA"/>
</dbReference>